<dbReference type="Proteomes" id="UP001060919">
    <property type="component" value="Chromosome"/>
</dbReference>
<organism evidence="1 2">
    <name type="scientific">Aureispira anguillae</name>
    <dbReference type="NCBI Taxonomy" id="2864201"/>
    <lineage>
        <taxon>Bacteria</taxon>
        <taxon>Pseudomonadati</taxon>
        <taxon>Bacteroidota</taxon>
        <taxon>Saprospiria</taxon>
        <taxon>Saprospirales</taxon>
        <taxon>Saprospiraceae</taxon>
        <taxon>Aureispira</taxon>
    </lineage>
</organism>
<keyword evidence="2" id="KW-1185">Reference proteome</keyword>
<gene>
    <name evidence="1" type="ORF">AsAng_0035920</name>
</gene>
<sequence length="172" mass="19454">MPSNIFQAHNFSSMPINSNKAVTTKTTFSRTTSIEINIQANKTIVWNLLTNVEDFSRWNSTIISLEGEIQEGKKIQLKSTTDPSRTFNLKVHTVQAEKSMIWSDGMAPFFKGVRKYQLMDNPDGSVTFSMQERLAGIFFALAAKHIPSFDAPFEQFAADLKQEAELLQQTKK</sequence>
<dbReference type="KEGG" id="aup:AsAng_0035920"/>
<accession>A0A916DUN8</accession>
<protein>
    <submittedName>
        <fullName evidence="1">SRPBCC domain-containing protein</fullName>
    </submittedName>
</protein>
<dbReference type="InterPro" id="IPR023393">
    <property type="entry name" value="START-like_dom_sf"/>
</dbReference>
<dbReference type="Gene3D" id="3.30.530.20">
    <property type="match status" value="1"/>
</dbReference>
<proteinExistence type="predicted"/>
<dbReference type="EMBL" id="AP026867">
    <property type="protein sequence ID" value="BDS12867.1"/>
    <property type="molecule type" value="Genomic_DNA"/>
</dbReference>
<name>A0A916DUN8_9BACT</name>
<dbReference type="SUPFAM" id="SSF55961">
    <property type="entry name" value="Bet v1-like"/>
    <property type="match status" value="1"/>
</dbReference>
<evidence type="ECO:0000313" key="1">
    <source>
        <dbReference type="EMBL" id="BDS12867.1"/>
    </source>
</evidence>
<evidence type="ECO:0000313" key="2">
    <source>
        <dbReference type="Proteomes" id="UP001060919"/>
    </source>
</evidence>
<dbReference type="AlphaFoldDB" id="A0A916DUN8"/>
<reference evidence="1" key="1">
    <citation type="submission" date="2022-09" db="EMBL/GenBank/DDBJ databases">
        <title>Aureispira anguillicida sp. nov., isolated from Leptocephalus of Japanese eel Anguilla japonica.</title>
        <authorList>
            <person name="Yuasa K."/>
            <person name="Mekata T."/>
            <person name="Ikunari K."/>
        </authorList>
    </citation>
    <scope>NUCLEOTIDE SEQUENCE</scope>
    <source>
        <strain evidence="1">EL160426</strain>
    </source>
</reference>